<dbReference type="SMART" id="SM00360">
    <property type="entry name" value="RRM"/>
    <property type="match status" value="1"/>
</dbReference>
<evidence type="ECO:0000313" key="6">
    <source>
        <dbReference type="EMBL" id="CAG8899702.1"/>
    </source>
</evidence>
<dbReference type="Proteomes" id="UP001154252">
    <property type="component" value="Unassembled WGS sequence"/>
</dbReference>
<evidence type="ECO:0000259" key="5">
    <source>
        <dbReference type="PROSITE" id="PS50102"/>
    </source>
</evidence>
<dbReference type="InterPro" id="IPR025715">
    <property type="entry name" value="FoP_C"/>
</dbReference>
<evidence type="ECO:0000256" key="4">
    <source>
        <dbReference type="SAM" id="Phobius"/>
    </source>
</evidence>
<comment type="caution">
    <text evidence="6">The sequence shown here is derived from an EMBL/GenBank/DDBJ whole genome shotgun (WGS) entry which is preliminary data.</text>
</comment>
<feature type="region of interest" description="Disordered" evidence="3">
    <location>
        <begin position="228"/>
        <end position="385"/>
    </location>
</feature>
<dbReference type="InterPro" id="IPR012677">
    <property type="entry name" value="Nucleotide-bd_a/b_plait_sf"/>
</dbReference>
<feature type="compositionally biased region" description="Basic and acidic residues" evidence="3">
    <location>
        <begin position="140"/>
        <end position="149"/>
    </location>
</feature>
<dbReference type="InterPro" id="IPR051229">
    <property type="entry name" value="ALYREF_mRNA_export"/>
</dbReference>
<dbReference type="OrthoDB" id="5382468at2759"/>
<accession>A0A9W4KCU4</accession>
<dbReference type="AlphaFoldDB" id="A0A9W4KCU4"/>
<sequence length="385" mass="42591">MDRSLDEIIAEDTVRLQRAIKPQRRAINSLNCSGTLVALQAVVVLVVTTTPAVAMSAMASERSALLFLLCEFSSCSVTIVASPLGRWRLANEHATAKTWNRTLHDIPSDLELTLSLFDNYSHTLRTVSISTSRPSRGGRRGRDGYDSDRSSTLTKVRVDNLHYDITETDLDDLFGRIGPVSELTVSYDRAGRSEGVAFVTYARLKDAHTSIQEYDGANAKGQPIRLSLIPGRRERNPLDSAQRPRPSLLDRVQRPRDDRSMSPDDNADGRRRRGGGRPHRSDVTKPAPDNIDRYVPGQRSNQRSPNRRGGGRRGRDNRSQQADGSNRRSNPRPRKTQEELDQEMEDYWGGANNGGEAAAPAQDVPQQTAPAPSAPAADDDIDMIE</sequence>
<dbReference type="EMBL" id="CAJVRC010000866">
    <property type="protein sequence ID" value="CAG8899702.1"/>
    <property type="molecule type" value="Genomic_DNA"/>
</dbReference>
<feature type="transmembrane region" description="Helical" evidence="4">
    <location>
        <begin position="34"/>
        <end position="58"/>
    </location>
</feature>
<keyword evidence="4" id="KW-0472">Membrane</keyword>
<dbReference type="SMART" id="SM01218">
    <property type="entry name" value="FoP_duplication"/>
    <property type="match status" value="1"/>
</dbReference>
<feature type="region of interest" description="Disordered" evidence="3">
    <location>
        <begin position="129"/>
        <end position="149"/>
    </location>
</feature>
<evidence type="ECO:0000313" key="7">
    <source>
        <dbReference type="Proteomes" id="UP001154252"/>
    </source>
</evidence>
<keyword evidence="7" id="KW-1185">Reference proteome</keyword>
<dbReference type="Gene3D" id="3.30.70.330">
    <property type="match status" value="1"/>
</dbReference>
<dbReference type="PANTHER" id="PTHR19965">
    <property type="entry name" value="RNA AND EXPORT FACTOR BINDING PROTEIN"/>
    <property type="match status" value="1"/>
</dbReference>
<keyword evidence="4" id="KW-1133">Transmembrane helix</keyword>
<dbReference type="GO" id="GO:0005634">
    <property type="term" value="C:nucleus"/>
    <property type="evidence" value="ECO:0007669"/>
    <property type="project" value="TreeGrafter"/>
</dbReference>
<dbReference type="GO" id="GO:0003729">
    <property type="term" value="F:mRNA binding"/>
    <property type="evidence" value="ECO:0007669"/>
    <property type="project" value="TreeGrafter"/>
</dbReference>
<protein>
    <recommendedName>
        <fullName evidence="5">RRM domain-containing protein</fullName>
    </recommendedName>
</protein>
<keyword evidence="1 2" id="KW-0694">RNA-binding</keyword>
<name>A0A9W4KCU4_9EURO</name>
<organism evidence="6 7">
    <name type="scientific">Penicillium egyptiacum</name>
    <dbReference type="NCBI Taxonomy" id="1303716"/>
    <lineage>
        <taxon>Eukaryota</taxon>
        <taxon>Fungi</taxon>
        <taxon>Dikarya</taxon>
        <taxon>Ascomycota</taxon>
        <taxon>Pezizomycotina</taxon>
        <taxon>Eurotiomycetes</taxon>
        <taxon>Eurotiomycetidae</taxon>
        <taxon>Eurotiales</taxon>
        <taxon>Aspergillaceae</taxon>
        <taxon>Penicillium</taxon>
    </lineage>
</organism>
<proteinExistence type="predicted"/>
<dbReference type="Pfam" id="PF00076">
    <property type="entry name" value="RRM_1"/>
    <property type="match status" value="1"/>
</dbReference>
<evidence type="ECO:0000256" key="3">
    <source>
        <dbReference type="SAM" id="MobiDB-lite"/>
    </source>
</evidence>
<evidence type="ECO:0000256" key="2">
    <source>
        <dbReference type="PROSITE-ProRule" id="PRU00176"/>
    </source>
</evidence>
<evidence type="ECO:0000256" key="1">
    <source>
        <dbReference type="ARBA" id="ARBA00022884"/>
    </source>
</evidence>
<dbReference type="Pfam" id="PF13865">
    <property type="entry name" value="FoP_duplication"/>
    <property type="match status" value="1"/>
</dbReference>
<feature type="compositionally biased region" description="Basic and acidic residues" evidence="3">
    <location>
        <begin position="251"/>
        <end position="262"/>
    </location>
</feature>
<dbReference type="PANTHER" id="PTHR19965:SF82">
    <property type="entry name" value="THO COMPLEX SUBUNIT 4"/>
    <property type="match status" value="1"/>
</dbReference>
<dbReference type="CDD" id="cd12418">
    <property type="entry name" value="RRM_Aly_REF_like"/>
    <property type="match status" value="1"/>
</dbReference>
<feature type="domain" description="RRM" evidence="5">
    <location>
        <begin position="154"/>
        <end position="231"/>
    </location>
</feature>
<dbReference type="SUPFAM" id="SSF54928">
    <property type="entry name" value="RNA-binding domain, RBD"/>
    <property type="match status" value="1"/>
</dbReference>
<gene>
    <name evidence="6" type="ORF">PEGY_LOCUS5813</name>
</gene>
<keyword evidence="4" id="KW-0812">Transmembrane</keyword>
<dbReference type="InterPro" id="IPR035979">
    <property type="entry name" value="RBD_domain_sf"/>
</dbReference>
<dbReference type="PROSITE" id="PS50102">
    <property type="entry name" value="RRM"/>
    <property type="match status" value="1"/>
</dbReference>
<dbReference type="InterPro" id="IPR000504">
    <property type="entry name" value="RRM_dom"/>
</dbReference>
<reference evidence="6" key="1">
    <citation type="submission" date="2021-07" db="EMBL/GenBank/DDBJ databases">
        <authorList>
            <person name="Branca A.L. A."/>
        </authorList>
    </citation>
    <scope>NUCLEOTIDE SEQUENCE</scope>
</reference>